<dbReference type="KEGG" id="cfon:HZU75_10935"/>
<organism evidence="7 8">
    <name type="scientific">Chitinibacter fontanus</name>
    <dbReference type="NCBI Taxonomy" id="1737446"/>
    <lineage>
        <taxon>Bacteria</taxon>
        <taxon>Pseudomonadati</taxon>
        <taxon>Pseudomonadota</taxon>
        <taxon>Betaproteobacteria</taxon>
        <taxon>Neisseriales</taxon>
        <taxon>Chitinibacteraceae</taxon>
        <taxon>Chitinibacter</taxon>
    </lineage>
</organism>
<dbReference type="PANTHER" id="PTHR30086">
    <property type="entry name" value="ARGININE EXPORTER PROTEIN ARGO"/>
    <property type="match status" value="1"/>
</dbReference>
<dbReference type="AlphaFoldDB" id="A0A7D5ZDD3"/>
<dbReference type="GO" id="GO:0015171">
    <property type="term" value="F:amino acid transmembrane transporter activity"/>
    <property type="evidence" value="ECO:0007669"/>
    <property type="project" value="TreeGrafter"/>
</dbReference>
<evidence type="ECO:0000256" key="6">
    <source>
        <dbReference type="SAM" id="Phobius"/>
    </source>
</evidence>
<protein>
    <submittedName>
        <fullName evidence="7">LysE family transporter</fullName>
    </submittedName>
</protein>
<gene>
    <name evidence="7" type="ORF">HZU75_10935</name>
</gene>
<reference evidence="7 8" key="1">
    <citation type="journal article" date="2016" name="Int. J. Syst. Evol. Microbiol.">
        <title>Chitinibacter fontanus sp. nov., isolated from a spring.</title>
        <authorList>
            <person name="Sheu S.Y."/>
            <person name="Li Y.S."/>
            <person name="Young C.C."/>
            <person name="Chen W.M."/>
        </authorList>
    </citation>
    <scope>NUCLEOTIDE SEQUENCE [LARGE SCALE GENOMIC DNA]</scope>
    <source>
        <strain evidence="7 8">STM-7</strain>
    </source>
</reference>
<dbReference type="GO" id="GO:0005886">
    <property type="term" value="C:plasma membrane"/>
    <property type="evidence" value="ECO:0007669"/>
    <property type="project" value="UniProtKB-SubCell"/>
</dbReference>
<keyword evidence="2" id="KW-1003">Cell membrane</keyword>
<evidence type="ECO:0000256" key="5">
    <source>
        <dbReference type="ARBA" id="ARBA00023136"/>
    </source>
</evidence>
<feature type="transmembrane region" description="Helical" evidence="6">
    <location>
        <begin position="6"/>
        <end position="28"/>
    </location>
</feature>
<feature type="transmembrane region" description="Helical" evidence="6">
    <location>
        <begin position="153"/>
        <end position="172"/>
    </location>
</feature>
<dbReference type="EMBL" id="CP058952">
    <property type="protein sequence ID" value="QLI82005.1"/>
    <property type="molecule type" value="Genomic_DNA"/>
</dbReference>
<dbReference type="Proteomes" id="UP000510822">
    <property type="component" value="Chromosome"/>
</dbReference>
<evidence type="ECO:0000256" key="2">
    <source>
        <dbReference type="ARBA" id="ARBA00022475"/>
    </source>
</evidence>
<sequence length="212" mass="23105">MQMDTMLTGFLLSISLCLDIGIVNVAIIDVTLKYGRKAGLWMGLGSCFGDLFYALLAIAGMSFLLQFVWVQWLTWLGGGSLLLWLAFKMAREALRDATQTETTHPALPSRRHLFGRGLTLAMASPTSILWFAAVGGTLIAQATDGSWLSTVDFLIGFFAGGVAWTLFIALGAHHGGQTMGTRFKQGCHIVSALLYIYFAFIVIRNGYLALLN</sequence>
<keyword evidence="5 6" id="KW-0472">Membrane</keyword>
<dbReference type="InterPro" id="IPR001123">
    <property type="entry name" value="LeuE-type"/>
</dbReference>
<evidence type="ECO:0000313" key="8">
    <source>
        <dbReference type="Proteomes" id="UP000510822"/>
    </source>
</evidence>
<comment type="subcellular location">
    <subcellularLocation>
        <location evidence="1">Cell membrane</location>
        <topology evidence="1">Multi-pass membrane protein</topology>
    </subcellularLocation>
</comment>
<keyword evidence="3 6" id="KW-0812">Transmembrane</keyword>
<evidence type="ECO:0000256" key="3">
    <source>
        <dbReference type="ARBA" id="ARBA00022692"/>
    </source>
</evidence>
<feature type="transmembrane region" description="Helical" evidence="6">
    <location>
        <begin position="118"/>
        <end position="141"/>
    </location>
</feature>
<evidence type="ECO:0000313" key="7">
    <source>
        <dbReference type="EMBL" id="QLI82005.1"/>
    </source>
</evidence>
<dbReference type="PANTHER" id="PTHR30086:SF20">
    <property type="entry name" value="ARGININE EXPORTER PROTEIN ARGO-RELATED"/>
    <property type="match status" value="1"/>
</dbReference>
<feature type="transmembrane region" description="Helical" evidence="6">
    <location>
        <begin position="69"/>
        <end position="87"/>
    </location>
</feature>
<feature type="transmembrane region" description="Helical" evidence="6">
    <location>
        <begin position="40"/>
        <end position="63"/>
    </location>
</feature>
<keyword evidence="8" id="KW-1185">Reference proteome</keyword>
<proteinExistence type="predicted"/>
<feature type="transmembrane region" description="Helical" evidence="6">
    <location>
        <begin position="192"/>
        <end position="210"/>
    </location>
</feature>
<evidence type="ECO:0000256" key="4">
    <source>
        <dbReference type="ARBA" id="ARBA00022989"/>
    </source>
</evidence>
<name>A0A7D5ZDD3_9NEIS</name>
<dbReference type="Pfam" id="PF01810">
    <property type="entry name" value="LysE"/>
    <property type="match status" value="1"/>
</dbReference>
<keyword evidence="4 6" id="KW-1133">Transmembrane helix</keyword>
<evidence type="ECO:0000256" key="1">
    <source>
        <dbReference type="ARBA" id="ARBA00004651"/>
    </source>
</evidence>
<accession>A0A7D5ZDD3</accession>